<evidence type="ECO:0000313" key="4">
    <source>
        <dbReference type="EMBL" id="KFI88038.1"/>
    </source>
</evidence>
<dbReference type="EC" id="2.4.1.175" evidence="4"/>
<dbReference type="GO" id="GO:0047238">
    <property type="term" value="F:glucuronosyl-N-acetylgalactosaminyl-proteoglycan 4-beta-N-acetylgalactosaminyltransferase activity"/>
    <property type="evidence" value="ECO:0007669"/>
    <property type="project" value="UniProtKB-EC"/>
</dbReference>
<gene>
    <name evidence="4" type="ORF">BREU_0824</name>
</gene>
<dbReference type="InterPro" id="IPR029044">
    <property type="entry name" value="Nucleotide-diphossugar_trans"/>
</dbReference>
<keyword evidence="2 4" id="KW-0808">Transferase</keyword>
<dbReference type="EC" id="2.4.1.226" evidence="4"/>
<accession>A0A087CXN8</accession>
<dbReference type="Pfam" id="PF00535">
    <property type="entry name" value="Glycos_transf_2"/>
    <property type="match status" value="1"/>
</dbReference>
<dbReference type="PANTHER" id="PTHR22916">
    <property type="entry name" value="GLYCOSYLTRANSFERASE"/>
    <property type="match status" value="1"/>
</dbReference>
<dbReference type="CDD" id="cd00761">
    <property type="entry name" value="Glyco_tranf_GTA_type"/>
    <property type="match status" value="1"/>
</dbReference>
<dbReference type="Gene3D" id="3.90.550.10">
    <property type="entry name" value="Spore Coat Polysaccharide Biosynthesis Protein SpsA, Chain A"/>
    <property type="match status" value="1"/>
</dbReference>
<dbReference type="STRING" id="1437610.BREU_0824"/>
<dbReference type="InterPro" id="IPR001173">
    <property type="entry name" value="Glyco_trans_2-like"/>
</dbReference>
<reference evidence="4 5" key="1">
    <citation type="submission" date="2014-03" db="EMBL/GenBank/DDBJ databases">
        <title>Genomics of Bifidobacteria.</title>
        <authorList>
            <person name="Ventura M."/>
            <person name="Milani C."/>
            <person name="Lugli G.A."/>
        </authorList>
    </citation>
    <scope>NUCLEOTIDE SEQUENCE [LARGE SCALE GENOMIC DNA]</scope>
    <source>
        <strain evidence="4 5">DSM 23975</strain>
    </source>
</reference>
<keyword evidence="5" id="KW-1185">Reference proteome</keyword>
<organism evidence="4 5">
    <name type="scientific">Bifidobacterium reuteri DSM 23975</name>
    <dbReference type="NCBI Taxonomy" id="1437610"/>
    <lineage>
        <taxon>Bacteria</taxon>
        <taxon>Bacillati</taxon>
        <taxon>Actinomycetota</taxon>
        <taxon>Actinomycetes</taxon>
        <taxon>Bifidobacteriales</taxon>
        <taxon>Bifidobacteriaceae</taxon>
        <taxon>Bifidobacterium</taxon>
    </lineage>
</organism>
<protein>
    <submittedName>
        <fullName evidence="4">Glycosyltransferase, group 2 family protein</fullName>
        <ecNumber evidence="4">2.4.1.175</ecNumber>
        <ecNumber evidence="4">2.4.1.226</ecNumber>
    </submittedName>
</protein>
<feature type="domain" description="Glycosyltransferase 2-like" evidence="3">
    <location>
        <begin position="66"/>
        <end position="193"/>
    </location>
</feature>
<dbReference type="Proteomes" id="UP000028984">
    <property type="component" value="Unassembled WGS sequence"/>
</dbReference>
<evidence type="ECO:0000256" key="1">
    <source>
        <dbReference type="ARBA" id="ARBA00022676"/>
    </source>
</evidence>
<evidence type="ECO:0000256" key="2">
    <source>
        <dbReference type="ARBA" id="ARBA00022679"/>
    </source>
</evidence>
<dbReference type="GO" id="GO:0050510">
    <property type="term" value="F:N-acetylgalactosaminyl-proteoglycan 3-beta-glucuronosyltransferase activity"/>
    <property type="evidence" value="ECO:0007669"/>
    <property type="project" value="UniProtKB-EC"/>
</dbReference>
<name>A0A087CXN8_9BIFI</name>
<evidence type="ECO:0000259" key="3">
    <source>
        <dbReference type="Pfam" id="PF00535"/>
    </source>
</evidence>
<comment type="caution">
    <text evidence="4">The sequence shown here is derived from an EMBL/GenBank/DDBJ whole genome shotgun (WGS) entry which is preliminary data.</text>
</comment>
<dbReference type="AlphaFoldDB" id="A0A087CXN8"/>
<dbReference type="eggNOG" id="COG1216">
    <property type="taxonomic scope" value="Bacteria"/>
</dbReference>
<evidence type="ECO:0000313" key="5">
    <source>
        <dbReference type="Proteomes" id="UP000028984"/>
    </source>
</evidence>
<proteinExistence type="predicted"/>
<sequence length="376" mass="42865">MPVKGLIKRALFPVVGALTYLEIPFRHHRVGIGREEAVAVIDRVSPRPRCSVAAHNEISPQYDLMVVVPVYNVAPYLEACIESMLTQRTTHTFHIVLVDDGSTDGSANILKRYSTNSDVTVLSKENGGISSARNAGLRHIRGRYVMFVDSDDIVAPNAFETMLDMAYRWDADAVEGSVEFFNDDGVVEVQRRSRSRTSADKIKDLRGQPWAKLYRGSLFEDIQYPEGCLYEDSILAYCVHPRITRAYAVNDIVYRYRVNPQGITVTSRKLVKSLDTVWITDYLFPYFVEHYSDTGKMEQLTMLIDQIALNHKRTEGMEKNVREAVFAVSCSWLHQYFNRQDANLLHGKRRMLAVAVEAGDYGAYELVCSRWRFLNN</sequence>
<dbReference type="EMBL" id="JGZK01000002">
    <property type="protein sequence ID" value="KFI88038.1"/>
    <property type="molecule type" value="Genomic_DNA"/>
</dbReference>
<dbReference type="PANTHER" id="PTHR22916:SF51">
    <property type="entry name" value="GLYCOSYLTRANSFERASE EPSH-RELATED"/>
    <property type="match status" value="1"/>
</dbReference>
<keyword evidence="1 4" id="KW-0328">Glycosyltransferase</keyword>
<dbReference type="SUPFAM" id="SSF53448">
    <property type="entry name" value="Nucleotide-diphospho-sugar transferases"/>
    <property type="match status" value="1"/>
</dbReference>